<proteinExistence type="predicted"/>
<protein>
    <submittedName>
        <fullName evidence="1">Uncharacterized protein</fullName>
    </submittedName>
</protein>
<dbReference type="EMBL" id="BK016017">
    <property type="protein sequence ID" value="DAF89786.1"/>
    <property type="molecule type" value="Genomic_DNA"/>
</dbReference>
<evidence type="ECO:0000313" key="1">
    <source>
        <dbReference type="EMBL" id="DAF89786.1"/>
    </source>
</evidence>
<name>A0A8S5U5Q1_9CAUD</name>
<reference evidence="1" key="1">
    <citation type="journal article" date="2021" name="Proc. Natl. Acad. Sci. U.S.A.">
        <title>A Catalog of Tens of Thousands of Viruses from Human Metagenomes Reveals Hidden Associations with Chronic Diseases.</title>
        <authorList>
            <person name="Tisza M.J."/>
            <person name="Buck C.B."/>
        </authorList>
    </citation>
    <scope>NUCLEOTIDE SEQUENCE</scope>
    <source>
        <strain evidence="1">CteLh2</strain>
    </source>
</reference>
<sequence>MEQISKTIIYEYKYKSEEERELHVKYMKSQGFECAGQSMRSDDSLMKKDRDWYWYGKFIKSM</sequence>
<organism evidence="1">
    <name type="scientific">Siphoviridae sp. cteLh2</name>
    <dbReference type="NCBI Taxonomy" id="2825590"/>
    <lineage>
        <taxon>Viruses</taxon>
        <taxon>Duplodnaviria</taxon>
        <taxon>Heunggongvirae</taxon>
        <taxon>Uroviricota</taxon>
        <taxon>Caudoviricetes</taxon>
    </lineage>
</organism>
<accession>A0A8S5U5Q1</accession>